<accession>A0A4Y2BF25</accession>
<keyword evidence="2" id="KW-1185">Reference proteome</keyword>
<dbReference type="Proteomes" id="UP000499080">
    <property type="component" value="Unassembled WGS sequence"/>
</dbReference>
<dbReference type="AlphaFoldDB" id="A0A4Y2BF25"/>
<sequence length="100" mass="11235">MAHFSTILYILIDNIESARIKTHYSYICGNDGVVANELDVTGLRSTNLAKSKFVLAVNEQFAICESQIKARRPDSNVVIESRKEMLGFSGRVNIKEKLDE</sequence>
<dbReference type="OrthoDB" id="6766938at2759"/>
<dbReference type="EMBL" id="BGPR01000075">
    <property type="protein sequence ID" value="GBL90872.1"/>
    <property type="molecule type" value="Genomic_DNA"/>
</dbReference>
<name>A0A4Y2BF25_ARAVE</name>
<protein>
    <submittedName>
        <fullName evidence="1">Uncharacterized protein</fullName>
    </submittedName>
</protein>
<comment type="caution">
    <text evidence="1">The sequence shown here is derived from an EMBL/GenBank/DDBJ whole genome shotgun (WGS) entry which is preliminary data.</text>
</comment>
<reference evidence="1 2" key="1">
    <citation type="journal article" date="2019" name="Sci. Rep.">
        <title>Orb-weaving spider Araneus ventricosus genome elucidates the spidroin gene catalogue.</title>
        <authorList>
            <person name="Kono N."/>
            <person name="Nakamura H."/>
            <person name="Ohtoshi R."/>
            <person name="Moran D.A.P."/>
            <person name="Shinohara A."/>
            <person name="Yoshida Y."/>
            <person name="Fujiwara M."/>
            <person name="Mori M."/>
            <person name="Tomita M."/>
            <person name="Arakawa K."/>
        </authorList>
    </citation>
    <scope>NUCLEOTIDE SEQUENCE [LARGE SCALE GENOMIC DNA]</scope>
</reference>
<evidence type="ECO:0000313" key="1">
    <source>
        <dbReference type="EMBL" id="GBL90872.1"/>
    </source>
</evidence>
<gene>
    <name evidence="1" type="ORF">AVEN_27983_1</name>
</gene>
<proteinExistence type="predicted"/>
<organism evidence="1 2">
    <name type="scientific">Araneus ventricosus</name>
    <name type="common">Orbweaver spider</name>
    <name type="synonym">Epeira ventricosa</name>
    <dbReference type="NCBI Taxonomy" id="182803"/>
    <lineage>
        <taxon>Eukaryota</taxon>
        <taxon>Metazoa</taxon>
        <taxon>Ecdysozoa</taxon>
        <taxon>Arthropoda</taxon>
        <taxon>Chelicerata</taxon>
        <taxon>Arachnida</taxon>
        <taxon>Araneae</taxon>
        <taxon>Araneomorphae</taxon>
        <taxon>Entelegynae</taxon>
        <taxon>Araneoidea</taxon>
        <taxon>Araneidae</taxon>
        <taxon>Araneus</taxon>
    </lineage>
</organism>
<evidence type="ECO:0000313" key="2">
    <source>
        <dbReference type="Proteomes" id="UP000499080"/>
    </source>
</evidence>